<dbReference type="GO" id="GO:0008930">
    <property type="term" value="F:methylthioadenosine nucleosidase activity"/>
    <property type="evidence" value="ECO:0007669"/>
    <property type="project" value="InterPro"/>
</dbReference>
<protein>
    <recommendedName>
        <fullName evidence="2">adenosylhomocysteine nucleosidase</fullName>
        <ecNumber evidence="2">3.2.2.9</ecNumber>
    </recommendedName>
</protein>
<keyword evidence="4 7" id="KW-0378">Hydrolase</keyword>
<dbReference type="OrthoDB" id="6677713at2"/>
<evidence type="ECO:0000313" key="7">
    <source>
        <dbReference type="EMBL" id="TQV79250.1"/>
    </source>
</evidence>
<dbReference type="Proteomes" id="UP000315252">
    <property type="component" value="Unassembled WGS sequence"/>
</dbReference>
<dbReference type="GO" id="GO:0005829">
    <property type="term" value="C:cytosol"/>
    <property type="evidence" value="ECO:0007669"/>
    <property type="project" value="TreeGrafter"/>
</dbReference>
<dbReference type="GO" id="GO:0019509">
    <property type="term" value="P:L-methionine salvage from methylthioadenosine"/>
    <property type="evidence" value="ECO:0007669"/>
    <property type="project" value="UniProtKB-UniPathway"/>
</dbReference>
<dbReference type="InterPro" id="IPR000845">
    <property type="entry name" value="Nucleoside_phosphorylase_d"/>
</dbReference>
<gene>
    <name evidence="7" type="ORF">FKG95_16495</name>
</gene>
<evidence type="ECO:0000256" key="4">
    <source>
        <dbReference type="ARBA" id="ARBA00022801"/>
    </source>
</evidence>
<organism evidence="7 8">
    <name type="scientific">Denitrobaculum tricleocarpae</name>
    <dbReference type="NCBI Taxonomy" id="2591009"/>
    <lineage>
        <taxon>Bacteria</taxon>
        <taxon>Pseudomonadati</taxon>
        <taxon>Pseudomonadota</taxon>
        <taxon>Alphaproteobacteria</taxon>
        <taxon>Rhodospirillales</taxon>
        <taxon>Rhodospirillaceae</taxon>
        <taxon>Denitrobaculum</taxon>
    </lineage>
</organism>
<keyword evidence="3" id="KW-0028">Amino-acid biosynthesis</keyword>
<dbReference type="GO" id="GO:0009164">
    <property type="term" value="P:nucleoside catabolic process"/>
    <property type="evidence" value="ECO:0007669"/>
    <property type="project" value="InterPro"/>
</dbReference>
<name>A0A545TPU9_9PROT</name>
<comment type="caution">
    <text evidence="7">The sequence shown here is derived from an EMBL/GenBank/DDBJ whole genome shotgun (WGS) entry which is preliminary data.</text>
</comment>
<dbReference type="Gene3D" id="3.40.50.1580">
    <property type="entry name" value="Nucleoside phosphorylase domain"/>
    <property type="match status" value="1"/>
</dbReference>
<dbReference type="Pfam" id="PF01048">
    <property type="entry name" value="PNP_UDP_1"/>
    <property type="match status" value="1"/>
</dbReference>
<proteinExistence type="predicted"/>
<evidence type="ECO:0000256" key="1">
    <source>
        <dbReference type="ARBA" id="ARBA00004945"/>
    </source>
</evidence>
<keyword evidence="8" id="KW-1185">Reference proteome</keyword>
<dbReference type="UniPathway" id="UPA00904">
    <property type="reaction ID" value="UER00871"/>
</dbReference>
<dbReference type="RefSeq" id="WP_142897474.1">
    <property type="nucleotide sequence ID" value="NZ_ML660056.1"/>
</dbReference>
<keyword evidence="5" id="KW-0486">Methionine biosynthesis</keyword>
<keyword evidence="7" id="KW-0326">Glycosidase</keyword>
<dbReference type="InterPro" id="IPR035994">
    <property type="entry name" value="Nucleoside_phosphorylase_sf"/>
</dbReference>
<dbReference type="InterPro" id="IPR010049">
    <property type="entry name" value="MTA_SAH_Nsdase"/>
</dbReference>
<dbReference type="PANTHER" id="PTHR46832:SF1">
    <property type="entry name" value="5'-METHYLTHIOADENOSINE_S-ADENOSYLHOMOCYSTEINE NUCLEOSIDASE"/>
    <property type="match status" value="1"/>
</dbReference>
<dbReference type="GO" id="GO:0008782">
    <property type="term" value="F:adenosylhomocysteine nucleosidase activity"/>
    <property type="evidence" value="ECO:0007669"/>
    <property type="project" value="UniProtKB-EC"/>
</dbReference>
<dbReference type="PANTHER" id="PTHR46832">
    <property type="entry name" value="5'-METHYLTHIOADENOSINE/S-ADENOSYLHOMOCYSTEINE NUCLEOSIDASE"/>
    <property type="match status" value="1"/>
</dbReference>
<accession>A0A545TPU9</accession>
<evidence type="ECO:0000259" key="6">
    <source>
        <dbReference type="Pfam" id="PF01048"/>
    </source>
</evidence>
<comment type="pathway">
    <text evidence="1">Amino-acid biosynthesis; L-methionine biosynthesis via salvage pathway; S-methyl-5-thio-alpha-D-ribose 1-phosphate from S-methyl-5'-thioadenosine (hydrolase route): step 1/2.</text>
</comment>
<dbReference type="EC" id="3.2.2.9" evidence="2"/>
<dbReference type="GO" id="GO:0019284">
    <property type="term" value="P:L-methionine salvage from S-adenosylmethionine"/>
    <property type="evidence" value="ECO:0007669"/>
    <property type="project" value="TreeGrafter"/>
</dbReference>
<dbReference type="NCBIfam" id="TIGR01704">
    <property type="entry name" value="MTA_SAH-Nsdase"/>
    <property type="match status" value="1"/>
</dbReference>
<dbReference type="NCBIfam" id="NF004079">
    <property type="entry name" value="PRK05584.1"/>
    <property type="match status" value="1"/>
</dbReference>
<evidence type="ECO:0000313" key="8">
    <source>
        <dbReference type="Proteomes" id="UP000315252"/>
    </source>
</evidence>
<evidence type="ECO:0000256" key="2">
    <source>
        <dbReference type="ARBA" id="ARBA00011974"/>
    </source>
</evidence>
<reference evidence="7 8" key="1">
    <citation type="submission" date="2019-06" db="EMBL/GenBank/DDBJ databases">
        <title>Whole genome sequence for Rhodospirillaceae sp. R148.</title>
        <authorList>
            <person name="Wang G."/>
        </authorList>
    </citation>
    <scope>NUCLEOTIDE SEQUENCE [LARGE SCALE GENOMIC DNA]</scope>
    <source>
        <strain evidence="7 8">R148</strain>
    </source>
</reference>
<dbReference type="CDD" id="cd09008">
    <property type="entry name" value="MTAN"/>
    <property type="match status" value="1"/>
</dbReference>
<dbReference type="AlphaFoldDB" id="A0A545TPU9"/>
<evidence type="ECO:0000256" key="5">
    <source>
        <dbReference type="ARBA" id="ARBA00023167"/>
    </source>
</evidence>
<feature type="domain" description="Nucleoside phosphorylase" evidence="6">
    <location>
        <begin position="9"/>
        <end position="255"/>
    </location>
</feature>
<evidence type="ECO:0000256" key="3">
    <source>
        <dbReference type="ARBA" id="ARBA00022605"/>
    </source>
</evidence>
<dbReference type="SUPFAM" id="SSF53167">
    <property type="entry name" value="Purine and uridine phosphorylases"/>
    <property type="match status" value="1"/>
</dbReference>
<dbReference type="EMBL" id="VHSH01000005">
    <property type="protein sequence ID" value="TQV79250.1"/>
    <property type="molecule type" value="Genomic_DNA"/>
</dbReference>
<sequence>MSENPSPVIGIICAIPDEIAQFGSAFKQEKVTSHGGFAFAEGELEGKHCILVEAGMGKVNAAVVATILAQEFACKSLLFSGVAGGLDPALGVGDVIVGKHLIQHDYGIINNGVTESYHPGHLPIFAPSERFGYYLDEGLASRIGTALEGFELPMLSAEAGGGEARTPKLQFGTILTGDQFVNCTATRNRLHNELGGQAVEMEGAAVAQVAERFGIDWIVVRSLSDLAGEESGMDFIKFLHETAAGAAIVLRRLIRVL</sequence>